<dbReference type="EMBL" id="JABBWK010000101">
    <property type="protein sequence ID" value="KAG1893385.1"/>
    <property type="molecule type" value="Genomic_DNA"/>
</dbReference>
<proteinExistence type="predicted"/>
<evidence type="ECO:0000313" key="3">
    <source>
        <dbReference type="Proteomes" id="UP001195769"/>
    </source>
</evidence>
<protein>
    <recommendedName>
        <fullName evidence="4">Secreted protein</fullName>
    </recommendedName>
</protein>
<dbReference type="Proteomes" id="UP001195769">
    <property type="component" value="Unassembled WGS sequence"/>
</dbReference>
<reference evidence="2" key="1">
    <citation type="journal article" date="2020" name="New Phytol.">
        <title>Comparative genomics reveals dynamic genome evolution in host specialist ectomycorrhizal fungi.</title>
        <authorList>
            <person name="Lofgren L.A."/>
            <person name="Nguyen N.H."/>
            <person name="Vilgalys R."/>
            <person name="Ruytinx J."/>
            <person name="Liao H.L."/>
            <person name="Branco S."/>
            <person name="Kuo A."/>
            <person name="LaButti K."/>
            <person name="Lipzen A."/>
            <person name="Andreopoulos W."/>
            <person name="Pangilinan J."/>
            <person name="Riley R."/>
            <person name="Hundley H."/>
            <person name="Na H."/>
            <person name="Barry K."/>
            <person name="Grigoriev I.V."/>
            <person name="Stajich J.E."/>
            <person name="Kennedy P.G."/>
        </authorList>
    </citation>
    <scope>NUCLEOTIDE SEQUENCE</scope>
    <source>
        <strain evidence="2">FC203</strain>
    </source>
</reference>
<evidence type="ECO:0000256" key="1">
    <source>
        <dbReference type="SAM" id="SignalP"/>
    </source>
</evidence>
<evidence type="ECO:0008006" key="4">
    <source>
        <dbReference type="Google" id="ProtNLM"/>
    </source>
</evidence>
<accession>A0AAD4HDA1</accession>
<evidence type="ECO:0000313" key="2">
    <source>
        <dbReference type="EMBL" id="KAG1893385.1"/>
    </source>
</evidence>
<feature type="signal peptide" evidence="1">
    <location>
        <begin position="1"/>
        <end position="16"/>
    </location>
</feature>
<comment type="caution">
    <text evidence="2">The sequence shown here is derived from an EMBL/GenBank/DDBJ whole genome shotgun (WGS) entry which is preliminary data.</text>
</comment>
<dbReference type="AlphaFoldDB" id="A0AAD4HDA1"/>
<keyword evidence="1" id="KW-0732">Signal</keyword>
<sequence>MKCLAFSLLVCSNTDTLPVRVDCGCSQKKCIRSRAQEPDSWSARYTSSATMQATRLFNLDPPSHKGTVTMCTAPALVVHITPRCFPWHLCRSLYSSSESTSWITRRLMPWMRPS</sequence>
<organism evidence="2 3">
    <name type="scientific">Suillus fuscotomentosus</name>
    <dbReference type="NCBI Taxonomy" id="1912939"/>
    <lineage>
        <taxon>Eukaryota</taxon>
        <taxon>Fungi</taxon>
        <taxon>Dikarya</taxon>
        <taxon>Basidiomycota</taxon>
        <taxon>Agaricomycotina</taxon>
        <taxon>Agaricomycetes</taxon>
        <taxon>Agaricomycetidae</taxon>
        <taxon>Boletales</taxon>
        <taxon>Suillineae</taxon>
        <taxon>Suillaceae</taxon>
        <taxon>Suillus</taxon>
    </lineage>
</organism>
<gene>
    <name evidence="2" type="ORF">F5891DRAFT_47146</name>
</gene>
<keyword evidence="3" id="KW-1185">Reference proteome</keyword>
<name>A0AAD4HDA1_9AGAM</name>
<dbReference type="RefSeq" id="XP_041218961.1">
    <property type="nucleotide sequence ID" value="XM_041371937.1"/>
</dbReference>
<feature type="chain" id="PRO_5042191900" description="Secreted protein" evidence="1">
    <location>
        <begin position="17"/>
        <end position="114"/>
    </location>
</feature>
<dbReference type="GeneID" id="64666235"/>